<evidence type="ECO:0000256" key="2">
    <source>
        <dbReference type="ARBA" id="ARBA00022801"/>
    </source>
</evidence>
<dbReference type="InterPro" id="IPR017853">
    <property type="entry name" value="GH"/>
</dbReference>
<evidence type="ECO:0000256" key="1">
    <source>
        <dbReference type="ARBA" id="ARBA00010838"/>
    </source>
</evidence>
<keyword evidence="5" id="KW-1185">Reference proteome</keyword>
<dbReference type="Pfam" id="PF00232">
    <property type="entry name" value="Glyco_hydro_1"/>
    <property type="match status" value="1"/>
</dbReference>
<accession>A0A9E7I414</accession>
<dbReference type="GO" id="GO:0008422">
    <property type="term" value="F:beta-glucosidase activity"/>
    <property type="evidence" value="ECO:0007669"/>
    <property type="project" value="UniProtKB-ARBA"/>
</dbReference>
<dbReference type="Gene3D" id="3.20.20.80">
    <property type="entry name" value="Glycosidases"/>
    <property type="match status" value="1"/>
</dbReference>
<sequence>MGQMASAYVVVVLPFVAAVMGSLRGGASAHGVPASSFNSSSFPAGFIFGAASSAYQYEGAFREGGKGPSIWDTFTHDHPVKIPSPSPPPHFLVVVGATGRAEALAARTAEIRDPIRGARLLGTFTAAEEGVEEEGE</sequence>
<comment type="similarity">
    <text evidence="1">Belongs to the glycosyl hydrolase 1 family.</text>
</comment>
<reference evidence="4" key="1">
    <citation type="submission" date="2022-05" db="EMBL/GenBank/DDBJ databases">
        <title>The Musa troglodytarum L. genome provides insights into the mechanism of non-climacteric behaviour and enrichment of carotenoids.</title>
        <authorList>
            <person name="Wang J."/>
        </authorList>
    </citation>
    <scope>NUCLEOTIDE SEQUENCE</scope>
    <source>
        <tissue evidence="4">Leaf</tissue>
    </source>
</reference>
<dbReference type="GO" id="GO:0005975">
    <property type="term" value="P:carbohydrate metabolic process"/>
    <property type="evidence" value="ECO:0007669"/>
    <property type="project" value="InterPro"/>
</dbReference>
<evidence type="ECO:0000313" key="5">
    <source>
        <dbReference type="Proteomes" id="UP001055439"/>
    </source>
</evidence>
<protein>
    <submittedName>
        <fullName evidence="4">Beta-glucosidase</fullName>
    </submittedName>
</protein>
<evidence type="ECO:0000256" key="3">
    <source>
        <dbReference type="SAM" id="SignalP"/>
    </source>
</evidence>
<dbReference type="OrthoDB" id="784637at2759"/>
<dbReference type="InterPro" id="IPR001360">
    <property type="entry name" value="Glyco_hydro_1"/>
</dbReference>
<evidence type="ECO:0000313" key="4">
    <source>
        <dbReference type="EMBL" id="URE41082.1"/>
    </source>
</evidence>
<dbReference type="AlphaFoldDB" id="A0A9E7I414"/>
<feature type="signal peptide" evidence="3">
    <location>
        <begin position="1"/>
        <end position="29"/>
    </location>
</feature>
<dbReference type="InterPro" id="IPR033132">
    <property type="entry name" value="GH_1_N_CS"/>
</dbReference>
<keyword evidence="2" id="KW-0378">Hydrolase</keyword>
<dbReference type="EMBL" id="CP097510">
    <property type="protein sequence ID" value="URE41082.1"/>
    <property type="molecule type" value="Genomic_DNA"/>
</dbReference>
<gene>
    <name evidence="4" type="ORF">MUK42_14396</name>
</gene>
<proteinExistence type="inferred from homology"/>
<dbReference type="SUPFAM" id="SSF51445">
    <property type="entry name" value="(Trans)glycosidases"/>
    <property type="match status" value="1"/>
</dbReference>
<feature type="chain" id="PRO_5038407974" evidence="3">
    <location>
        <begin position="30"/>
        <end position="136"/>
    </location>
</feature>
<dbReference type="Proteomes" id="UP001055439">
    <property type="component" value="Chromosome 8"/>
</dbReference>
<keyword evidence="3" id="KW-0732">Signal</keyword>
<dbReference type="PROSITE" id="PS00653">
    <property type="entry name" value="GLYCOSYL_HYDROL_F1_2"/>
    <property type="match status" value="1"/>
</dbReference>
<name>A0A9E7I414_9LILI</name>
<organism evidence="4 5">
    <name type="scientific">Musa troglodytarum</name>
    <name type="common">fe'i banana</name>
    <dbReference type="NCBI Taxonomy" id="320322"/>
    <lineage>
        <taxon>Eukaryota</taxon>
        <taxon>Viridiplantae</taxon>
        <taxon>Streptophyta</taxon>
        <taxon>Embryophyta</taxon>
        <taxon>Tracheophyta</taxon>
        <taxon>Spermatophyta</taxon>
        <taxon>Magnoliopsida</taxon>
        <taxon>Liliopsida</taxon>
        <taxon>Zingiberales</taxon>
        <taxon>Musaceae</taxon>
        <taxon>Musa</taxon>
    </lineage>
</organism>